<accession>A0A914DRZ9</accession>
<dbReference type="AlphaFoldDB" id="A0A914DRZ9"/>
<reference evidence="2" key="1">
    <citation type="submission" date="2022-11" db="UniProtKB">
        <authorList>
            <consortium name="WormBaseParasite"/>
        </authorList>
    </citation>
    <scope>IDENTIFICATION</scope>
</reference>
<dbReference type="Proteomes" id="UP000887540">
    <property type="component" value="Unplaced"/>
</dbReference>
<protein>
    <submittedName>
        <fullName evidence="2">BTB domain-containing protein</fullName>
    </submittedName>
</protein>
<organism evidence="1 2">
    <name type="scientific">Acrobeloides nanus</name>
    <dbReference type="NCBI Taxonomy" id="290746"/>
    <lineage>
        <taxon>Eukaryota</taxon>
        <taxon>Metazoa</taxon>
        <taxon>Ecdysozoa</taxon>
        <taxon>Nematoda</taxon>
        <taxon>Chromadorea</taxon>
        <taxon>Rhabditida</taxon>
        <taxon>Tylenchina</taxon>
        <taxon>Cephalobomorpha</taxon>
        <taxon>Cephaloboidea</taxon>
        <taxon>Cephalobidae</taxon>
        <taxon>Acrobeloides</taxon>
    </lineage>
</organism>
<evidence type="ECO:0000313" key="1">
    <source>
        <dbReference type="Proteomes" id="UP000887540"/>
    </source>
</evidence>
<evidence type="ECO:0000313" key="2">
    <source>
        <dbReference type="WBParaSite" id="ACRNAN_scaffold362.g32308.t1"/>
    </source>
</evidence>
<name>A0A914DRZ9_9BILA</name>
<dbReference type="WBParaSite" id="ACRNAN_scaffold362.g32308.t1">
    <property type="protein sequence ID" value="ACRNAN_scaffold362.g32308.t1"/>
    <property type="gene ID" value="ACRNAN_scaffold362.g32308"/>
</dbReference>
<dbReference type="InterPro" id="IPR011333">
    <property type="entry name" value="SKP1/BTB/POZ_sf"/>
</dbReference>
<keyword evidence="1" id="KW-1185">Reference proteome</keyword>
<sequence length="290" mass="32395">MPSIDGHSRRTAPSLTLKIPQDFSKNSNLAKSEVITSAPPVCPLFTTKNTELVVNPIFTSKTLDVIQNAGNPRFRQRSVSFPVELAPSHSASPASLKKLSQDISCCDKKALSVDYQVPDPSRPLEIKISGRYLYVNPKFVHDAAPLFTSNLVRELIEGKRKSVEIHLEDLSFDEFLEMVKAICPTELGIYPTPVTSKTFLLLAKLSQELKVQKLKQACERFIAQLPFTAKEVSATELMEFLHACCKYDLSRSSKIRLLEGIIGILTLPQEEISDKLPQPLKLVIRALYNE</sequence>
<dbReference type="Gene3D" id="3.30.710.10">
    <property type="entry name" value="Potassium Channel Kv1.1, Chain A"/>
    <property type="match status" value="1"/>
</dbReference>
<proteinExistence type="predicted"/>